<dbReference type="AlphaFoldDB" id="M9XCC0"/>
<name>M9XCC0_MEIRD</name>
<keyword evidence="1" id="KW-0472">Membrane</keyword>
<sequence>MLKGLLVGPACLEVGLLGAAACSGLGLPEPLLVDGLEARGCWAAVFLEPPFAWDGRGAPLAGVFPLLLVAFLLLLKLFTSR</sequence>
<dbReference type="PATRIC" id="fig|504728.9.peg.1311"/>
<evidence type="ECO:0000313" key="2">
    <source>
        <dbReference type="EMBL" id="AGK04574.1"/>
    </source>
</evidence>
<keyword evidence="1" id="KW-0812">Transmembrane</keyword>
<dbReference type="EMBL" id="CP005385">
    <property type="protein sequence ID" value="AGK04574.1"/>
    <property type="molecule type" value="Genomic_DNA"/>
</dbReference>
<protein>
    <submittedName>
        <fullName evidence="2">Uncharacterized protein</fullName>
    </submittedName>
</protein>
<evidence type="ECO:0000313" key="3">
    <source>
        <dbReference type="Proteomes" id="UP000013026"/>
    </source>
</evidence>
<dbReference type="Proteomes" id="UP000013026">
    <property type="component" value="Chromosome"/>
</dbReference>
<dbReference type="KEGG" id="mre:K649_06370"/>
<organism evidence="2 3">
    <name type="scientific">Meiothermus ruber (strain ATCC 35948 / DSM 1279 / VKM B-1258 / 21)</name>
    <name type="common">Thermus ruber</name>
    <dbReference type="NCBI Taxonomy" id="504728"/>
    <lineage>
        <taxon>Bacteria</taxon>
        <taxon>Thermotogati</taxon>
        <taxon>Deinococcota</taxon>
        <taxon>Deinococci</taxon>
        <taxon>Thermales</taxon>
        <taxon>Thermaceae</taxon>
        <taxon>Meiothermus</taxon>
    </lineage>
</organism>
<evidence type="ECO:0000256" key="1">
    <source>
        <dbReference type="SAM" id="Phobius"/>
    </source>
</evidence>
<keyword evidence="1" id="KW-1133">Transmembrane helix</keyword>
<proteinExistence type="predicted"/>
<reference evidence="2 3" key="1">
    <citation type="submission" date="2013-04" db="EMBL/GenBank/DDBJ databases">
        <authorList>
            <person name="Chin J."/>
            <person name="Alexander D.H."/>
            <person name="Marks P."/>
            <person name="Korlach J."/>
            <person name="Clum A."/>
            <person name="Copeland A."/>
        </authorList>
    </citation>
    <scope>NUCLEOTIDE SEQUENCE [LARGE SCALE GENOMIC DNA]</scope>
    <source>
        <strain evidence="3">ATCC 35948 / DSM 1279 / VKM B-1258 / 21</strain>
    </source>
</reference>
<gene>
    <name evidence="2" type="ORF">K649_06370</name>
</gene>
<feature type="transmembrane region" description="Helical" evidence="1">
    <location>
        <begin position="57"/>
        <end position="78"/>
    </location>
</feature>
<accession>M9XCC0</accession>